<dbReference type="Gene3D" id="3.40.190.10">
    <property type="entry name" value="Periplasmic binding protein-like II"/>
    <property type="match status" value="2"/>
</dbReference>
<keyword evidence="5" id="KW-1185">Reference proteome</keyword>
<dbReference type="PROSITE" id="PS51257">
    <property type="entry name" value="PROKAR_LIPOPROTEIN"/>
    <property type="match status" value="1"/>
</dbReference>
<accession>A0ABV9PVE1</accession>
<name>A0ABV9PVE1_9ACTN</name>
<dbReference type="InterPro" id="IPR006059">
    <property type="entry name" value="SBP"/>
</dbReference>
<evidence type="ECO:0000256" key="1">
    <source>
        <dbReference type="ARBA" id="ARBA00008520"/>
    </source>
</evidence>
<dbReference type="Pfam" id="PF01547">
    <property type="entry name" value="SBP_bac_1"/>
    <property type="match status" value="1"/>
</dbReference>
<gene>
    <name evidence="4" type="ORF">ACFO7U_11960</name>
</gene>
<dbReference type="Proteomes" id="UP001595836">
    <property type="component" value="Unassembled WGS sequence"/>
</dbReference>
<evidence type="ECO:0000313" key="5">
    <source>
        <dbReference type="Proteomes" id="UP001595836"/>
    </source>
</evidence>
<keyword evidence="2" id="KW-0813">Transport</keyword>
<protein>
    <submittedName>
        <fullName evidence="4">ABC transporter substrate-binding protein</fullName>
    </submittedName>
</protein>
<dbReference type="CDD" id="cd14750">
    <property type="entry name" value="PBP2_TMBP"/>
    <property type="match status" value="1"/>
</dbReference>
<organism evidence="4 5">
    <name type="scientific">Dietzia aurantiaca</name>
    <dbReference type="NCBI Taxonomy" id="983873"/>
    <lineage>
        <taxon>Bacteria</taxon>
        <taxon>Bacillati</taxon>
        <taxon>Actinomycetota</taxon>
        <taxon>Actinomycetes</taxon>
        <taxon>Mycobacteriales</taxon>
        <taxon>Dietziaceae</taxon>
        <taxon>Dietzia</taxon>
    </lineage>
</organism>
<dbReference type="RefSeq" id="WP_230929731.1">
    <property type="nucleotide sequence ID" value="NZ_BAABCD010000041.1"/>
</dbReference>
<dbReference type="PANTHER" id="PTHR30061:SF50">
    <property type="entry name" value="MALTOSE_MALTODEXTRIN-BINDING PERIPLASMIC PROTEIN"/>
    <property type="match status" value="1"/>
</dbReference>
<evidence type="ECO:0000256" key="2">
    <source>
        <dbReference type="ARBA" id="ARBA00022448"/>
    </source>
</evidence>
<evidence type="ECO:0000313" key="4">
    <source>
        <dbReference type="EMBL" id="MFC4755488.1"/>
    </source>
</evidence>
<dbReference type="PANTHER" id="PTHR30061">
    <property type="entry name" value="MALTOSE-BINDING PERIPLASMIC PROTEIN"/>
    <property type="match status" value="1"/>
</dbReference>
<evidence type="ECO:0000256" key="3">
    <source>
        <dbReference type="ARBA" id="ARBA00022729"/>
    </source>
</evidence>
<dbReference type="SUPFAM" id="SSF53850">
    <property type="entry name" value="Periplasmic binding protein-like II"/>
    <property type="match status" value="1"/>
</dbReference>
<sequence length="426" mass="45417">MAGFGRIFKGAAIASIVALSVTACSSDDGGDTSASEDTTAGVESRGPIKFAMGKNDVETLKPFIEQWNAEHPDEEVTLHELPGDQDGQRDTLVQSLQAKSGEYDVFALDITDTAHFAANDWIQPIEGDTAVDTSGLLPAAVESATYNGTLYAVPQNTNAQLLYYRTDMQPEAPANWQALVDSCIAAFEANVDCLQMPLNLGEQTTVAASQFINSWGGAIVGEDGATPEVESEQSRAGLQALVDGYQSDVIAKKTDSFSEEETALGFLAGETMYSYNWPYMYDKALTEGQPEVAENFDVAPILGPDGAGASTLGGYNNAISVFSENKATAVDFVQYIISEEVQMGFAQASFPPVLASIYDNADLQAEFPYMTALKVALENAKPRPVTPFYPAVSKAVQDNTHAALKDEKSVDQATTDMAAAIQQAGN</sequence>
<proteinExistence type="inferred from homology"/>
<dbReference type="EMBL" id="JBHSHP010000045">
    <property type="protein sequence ID" value="MFC4755488.1"/>
    <property type="molecule type" value="Genomic_DNA"/>
</dbReference>
<comment type="similarity">
    <text evidence="1">Belongs to the bacterial solute-binding protein 1 family.</text>
</comment>
<keyword evidence="3" id="KW-0732">Signal</keyword>
<comment type="caution">
    <text evidence="4">The sequence shown here is derived from an EMBL/GenBank/DDBJ whole genome shotgun (WGS) entry which is preliminary data.</text>
</comment>
<reference evidence="5" key="1">
    <citation type="journal article" date="2019" name="Int. J. Syst. Evol. Microbiol.">
        <title>The Global Catalogue of Microorganisms (GCM) 10K type strain sequencing project: providing services to taxonomists for standard genome sequencing and annotation.</title>
        <authorList>
            <consortium name="The Broad Institute Genomics Platform"/>
            <consortium name="The Broad Institute Genome Sequencing Center for Infectious Disease"/>
            <person name="Wu L."/>
            <person name="Ma J."/>
        </authorList>
    </citation>
    <scope>NUCLEOTIDE SEQUENCE [LARGE SCALE GENOMIC DNA]</scope>
    <source>
        <strain evidence="5">JCM 11882</strain>
    </source>
</reference>